<protein>
    <submittedName>
        <fullName evidence="1">Tetratricopeptide repeat protein</fullName>
    </submittedName>
</protein>
<dbReference type="EMBL" id="JBHUMA010000008">
    <property type="protein sequence ID" value="MFD2600114.1"/>
    <property type="molecule type" value="Genomic_DNA"/>
</dbReference>
<gene>
    <name evidence="1" type="ORF">ACFSQ3_14245</name>
</gene>
<evidence type="ECO:0000313" key="1">
    <source>
        <dbReference type="EMBL" id="MFD2600114.1"/>
    </source>
</evidence>
<sequence>MSERLVQLEELLKESPTDPFLHYAITMEHVKLGDDSKSKQGFENLVSQFPNYLGTYYHFGKFLEKTGNTSRAITIYEQGMELAKSLRNMHALGELRGAHALASGFDDENDEDFL</sequence>
<dbReference type="Gene3D" id="1.25.40.10">
    <property type="entry name" value="Tetratricopeptide repeat domain"/>
    <property type="match status" value="1"/>
</dbReference>
<evidence type="ECO:0000313" key="2">
    <source>
        <dbReference type="Proteomes" id="UP001597393"/>
    </source>
</evidence>
<reference evidence="2" key="1">
    <citation type="journal article" date="2019" name="Int. J. Syst. Evol. Microbiol.">
        <title>The Global Catalogue of Microorganisms (GCM) 10K type strain sequencing project: providing services to taxonomists for standard genome sequencing and annotation.</title>
        <authorList>
            <consortium name="The Broad Institute Genomics Platform"/>
            <consortium name="The Broad Institute Genome Sequencing Center for Infectious Disease"/>
            <person name="Wu L."/>
            <person name="Ma J."/>
        </authorList>
    </citation>
    <scope>NUCLEOTIDE SEQUENCE [LARGE SCALE GENOMIC DNA]</scope>
    <source>
        <strain evidence="2">KCTC 42248</strain>
    </source>
</reference>
<proteinExistence type="predicted"/>
<dbReference type="InterPro" id="IPR011990">
    <property type="entry name" value="TPR-like_helical_dom_sf"/>
</dbReference>
<dbReference type="RefSeq" id="WP_380870254.1">
    <property type="nucleotide sequence ID" value="NZ_JBHUMA010000008.1"/>
</dbReference>
<organism evidence="1 2">
    <name type="scientific">Sphingobacterium corticis</name>
    <dbReference type="NCBI Taxonomy" id="1812823"/>
    <lineage>
        <taxon>Bacteria</taxon>
        <taxon>Pseudomonadati</taxon>
        <taxon>Bacteroidota</taxon>
        <taxon>Sphingobacteriia</taxon>
        <taxon>Sphingobacteriales</taxon>
        <taxon>Sphingobacteriaceae</taxon>
        <taxon>Sphingobacterium</taxon>
    </lineage>
</organism>
<keyword evidence="2" id="KW-1185">Reference proteome</keyword>
<accession>A0ABW5NM19</accession>
<comment type="caution">
    <text evidence="1">The sequence shown here is derived from an EMBL/GenBank/DDBJ whole genome shotgun (WGS) entry which is preliminary data.</text>
</comment>
<dbReference type="Proteomes" id="UP001597393">
    <property type="component" value="Unassembled WGS sequence"/>
</dbReference>
<dbReference type="SUPFAM" id="SSF48452">
    <property type="entry name" value="TPR-like"/>
    <property type="match status" value="1"/>
</dbReference>
<name>A0ABW5NM19_9SPHI</name>